<feature type="region of interest" description="Disordered" evidence="1">
    <location>
        <begin position="1496"/>
        <end position="1527"/>
    </location>
</feature>
<organism evidence="4 5">
    <name type="scientific">Testicularia cyperi</name>
    <dbReference type="NCBI Taxonomy" id="1882483"/>
    <lineage>
        <taxon>Eukaryota</taxon>
        <taxon>Fungi</taxon>
        <taxon>Dikarya</taxon>
        <taxon>Basidiomycota</taxon>
        <taxon>Ustilaginomycotina</taxon>
        <taxon>Ustilaginomycetes</taxon>
        <taxon>Ustilaginales</taxon>
        <taxon>Anthracoideaceae</taxon>
        <taxon>Testicularia</taxon>
    </lineage>
</organism>
<protein>
    <recommendedName>
        <fullName evidence="3">TRP C-terminal domain-containing protein</fullName>
    </recommendedName>
</protein>
<keyword evidence="5" id="KW-1185">Reference proteome</keyword>
<dbReference type="EMBL" id="KZ819192">
    <property type="protein sequence ID" value="PWZ00690.1"/>
    <property type="molecule type" value="Genomic_DNA"/>
</dbReference>
<feature type="transmembrane region" description="Helical" evidence="2">
    <location>
        <begin position="669"/>
        <end position="690"/>
    </location>
</feature>
<proteinExistence type="predicted"/>
<dbReference type="STRING" id="1882483.A0A317XS40"/>
<name>A0A317XS40_9BASI</name>
<feature type="compositionally biased region" description="Polar residues" evidence="1">
    <location>
        <begin position="1335"/>
        <end position="1358"/>
    </location>
</feature>
<dbReference type="InterPro" id="IPR010308">
    <property type="entry name" value="TRP_C"/>
</dbReference>
<feature type="transmembrane region" description="Helical" evidence="2">
    <location>
        <begin position="720"/>
        <end position="739"/>
    </location>
</feature>
<feature type="compositionally biased region" description="Polar residues" evidence="1">
    <location>
        <begin position="104"/>
        <end position="114"/>
    </location>
</feature>
<keyword evidence="2" id="KW-1133">Transmembrane helix</keyword>
<feature type="domain" description="TRP C-terminal" evidence="3">
    <location>
        <begin position="411"/>
        <end position="840"/>
    </location>
</feature>
<feature type="region of interest" description="Disordered" evidence="1">
    <location>
        <begin position="904"/>
        <end position="935"/>
    </location>
</feature>
<dbReference type="PANTHER" id="PTHR31145">
    <property type="entry name" value="INTEGRAL MEMBRANE PROTEIN (AFU_ORTHOLOGUE AFUA_7G01610)"/>
    <property type="match status" value="1"/>
</dbReference>
<feature type="compositionally biased region" description="Low complexity" evidence="1">
    <location>
        <begin position="1392"/>
        <end position="1403"/>
    </location>
</feature>
<evidence type="ECO:0000256" key="1">
    <source>
        <dbReference type="SAM" id="MobiDB-lite"/>
    </source>
</evidence>
<feature type="compositionally biased region" description="Acidic residues" evidence="1">
    <location>
        <begin position="1163"/>
        <end position="1176"/>
    </location>
</feature>
<feature type="transmembrane region" description="Helical" evidence="2">
    <location>
        <begin position="810"/>
        <end position="832"/>
    </location>
</feature>
<dbReference type="Proteomes" id="UP000246740">
    <property type="component" value="Unassembled WGS sequence"/>
</dbReference>
<feature type="compositionally biased region" description="Low complexity" evidence="1">
    <location>
        <begin position="1451"/>
        <end position="1466"/>
    </location>
</feature>
<feature type="compositionally biased region" description="Low complexity" evidence="1">
    <location>
        <begin position="1008"/>
        <end position="1037"/>
    </location>
</feature>
<dbReference type="GO" id="GO:0016020">
    <property type="term" value="C:membrane"/>
    <property type="evidence" value="ECO:0007669"/>
    <property type="project" value="TreeGrafter"/>
</dbReference>
<evidence type="ECO:0000313" key="5">
    <source>
        <dbReference type="Proteomes" id="UP000246740"/>
    </source>
</evidence>
<dbReference type="Pfam" id="PF06011">
    <property type="entry name" value="TRP"/>
    <property type="match status" value="1"/>
</dbReference>
<feature type="transmembrane region" description="Helical" evidence="2">
    <location>
        <begin position="534"/>
        <end position="559"/>
    </location>
</feature>
<feature type="compositionally biased region" description="Low complexity" evidence="1">
    <location>
        <begin position="1370"/>
        <end position="1382"/>
    </location>
</feature>
<keyword evidence="2" id="KW-0472">Membrane</keyword>
<feature type="compositionally biased region" description="Low complexity" evidence="1">
    <location>
        <begin position="1285"/>
        <end position="1303"/>
    </location>
</feature>
<feature type="region of interest" description="Disordered" evidence="1">
    <location>
        <begin position="1143"/>
        <end position="1188"/>
    </location>
</feature>
<feature type="transmembrane region" description="Helical" evidence="2">
    <location>
        <begin position="776"/>
        <end position="798"/>
    </location>
</feature>
<feature type="compositionally biased region" description="Low complexity" evidence="1">
    <location>
        <begin position="1249"/>
        <end position="1273"/>
    </location>
</feature>
<evidence type="ECO:0000256" key="2">
    <source>
        <dbReference type="SAM" id="Phobius"/>
    </source>
</evidence>
<feature type="transmembrane region" description="Helical" evidence="2">
    <location>
        <begin position="751"/>
        <end position="770"/>
    </location>
</feature>
<dbReference type="InParanoid" id="A0A317XS40"/>
<feature type="compositionally biased region" description="Polar residues" evidence="1">
    <location>
        <begin position="907"/>
        <end position="918"/>
    </location>
</feature>
<dbReference type="OrthoDB" id="5312224at2759"/>
<accession>A0A317XS40</accession>
<dbReference type="InterPro" id="IPR040241">
    <property type="entry name" value="TRP_Flc/Pkd2-like"/>
</dbReference>
<dbReference type="PANTHER" id="PTHR31145:SF6">
    <property type="entry name" value="INTEGRAL MEMBRANE PROTEIN (AFU_ORTHOLOGUE AFUA_7G01610)"/>
    <property type="match status" value="1"/>
</dbReference>
<keyword evidence="2" id="KW-0812">Transmembrane</keyword>
<reference evidence="4 5" key="1">
    <citation type="journal article" date="2018" name="Mol. Biol. Evol.">
        <title>Broad Genomic Sampling Reveals a Smut Pathogenic Ancestry of the Fungal Clade Ustilaginomycotina.</title>
        <authorList>
            <person name="Kijpornyongpan T."/>
            <person name="Mondo S.J."/>
            <person name="Barry K."/>
            <person name="Sandor L."/>
            <person name="Lee J."/>
            <person name="Lipzen A."/>
            <person name="Pangilinan J."/>
            <person name="LaButti K."/>
            <person name="Hainaut M."/>
            <person name="Henrissat B."/>
            <person name="Grigoriev I.V."/>
            <person name="Spatafora J.W."/>
            <person name="Aime M.C."/>
        </authorList>
    </citation>
    <scope>NUCLEOTIDE SEQUENCE [LARGE SCALE GENOMIC DNA]</scope>
    <source>
        <strain evidence="4 5">MCA 3645</strain>
    </source>
</reference>
<feature type="transmembrane region" description="Helical" evidence="2">
    <location>
        <begin position="343"/>
        <end position="370"/>
    </location>
</feature>
<feature type="region of interest" description="Disordered" evidence="1">
    <location>
        <begin position="1206"/>
        <end position="1470"/>
    </location>
</feature>
<sequence>MGPFCIFGRFAITPTYRAWWAKIRFSPPFLCGRNPASDCALIPGNAAAPLPSGYPAPSSILPSLAPSRFTAATRTHRPRHIGTGTQTEAYLVGLQTQVTASNTATGSASLNAPSRSAGATGDATVTRTAPQVTQTVIPDLDLSGAQVPFLLQKPIPSEYNELRNKVTSRMKDVYFTGCPSDQVDYVDSSLRINISAVYVQFDPSLERTRVLAPENSYSSGVLRIVAVGATDSQGKTANSLVSPPLLSTLSVETQFLTFDVFRNSSYLCDSLYPTTPDPNGTLIIPPGCLYGPGQVSLGIGIPLNDTYTLGTLWTRIRLSDTSSPPLDIACIEVYASPYNSHKWYWHLILWFPIALTIGYFVIISLARVLAVANSRAKAFKNKAREGSQPNIIKDTVGPTLIASLSGQKLNLSAALLRFSTPGCWDIILHTQFVAAVSMMAVRWPAFSYAFFKQAAWATLVGNVTIIRPEELDSQFDLLQTGARLPTGTIESQFANTSTPLYMNEAEPNHLMNLDGARAGMEAFARVVGLRSQDLFGTCLSIWFIIVAAIVLVSFVAWLLDSFHDTFRRLQKRREDGGYSVGLSNGADTAHDNKEVMDNDDDQPRSSLSRRGGYRFLGAGRTRTIGASNNTIHLEMLHGNIVRAVLLFHLPITIFTTYQMANADRFSATSVGLAGLAFAFFSIIIPTYLVFRISRAPTAKLYDSIGTLSAYGPLYNTYSPGSQLFCLVDFAHTFILGVVIGAAQASGSAQAIIVLVVEVMFALACSLWLPWGEGAMMGPISFVANVLRIITAVLVLLLSPVVDFGREPIGWLTYVILLIQAILYVCAALILLVKIVEGLVRIFGRASFDERSSSRTSGLGGAIRKIRRRKETLQLGKGGKDGGKAAVARANRSSSINTQAMMLANNGGKASSTGNNTAAGTPAPGSPRLMNSSLPSAMSRMPLHSRQASYASYLDSQFYGRKSPAEMLADGNSPYSTYLRGDPNDEGFIMAALPPNVVNGRAVSPPPQQQGQQQQPQQQQQQHWNGRQSPPSSSSGFVRVGGGRATDAAPYQALGVTSVGGGPGTVEGRDAAVRRPRPQSQSAIIDSYHDPRRSFTNGVDDPGMMSSTAAAAHHSSVKRYSTGAQLRPTSSIAGMMAVDEEGQLLSEPAKKKGKKGFWRRGASDDSDSDDDDDDDDGTGPFRSQGGWRGLNKMSAAMGALAALLGGKSGGVAEEGDNSLEPPSSETGGAARSSGFEVVRPQRPRPTSSPAAEHALDSTALAAATAATSRSPTQAMSNSYPMPAYEAASLPSQQASQQQLMQQRQFAERAGLPADFDPSSGTLPPGAAEQAPLLPQHSASRAYPNQNAPVKMQASSSSAPTAKMDEDMFWVSSSSSSRPESQQSGTRRSPQPMQGQHQHQRSGSSLALGSTTMAASGPVTRDTRQQVSSASSRSRIVEPMQAELVSAEDSEGSTPPAVPVSTAPVTPAMSRGTTSDQLFFDAEGNLNPEAVSFDRRASGGVAQTHPDPAHTLQRPAQPAVWDAARAYNS</sequence>
<feature type="transmembrane region" description="Helical" evidence="2">
    <location>
        <begin position="640"/>
        <end position="657"/>
    </location>
</feature>
<dbReference type="GO" id="GO:0055085">
    <property type="term" value="P:transmembrane transport"/>
    <property type="evidence" value="ECO:0007669"/>
    <property type="project" value="TreeGrafter"/>
</dbReference>
<feature type="region of interest" description="Disordered" evidence="1">
    <location>
        <begin position="104"/>
        <end position="126"/>
    </location>
</feature>
<evidence type="ECO:0000313" key="4">
    <source>
        <dbReference type="EMBL" id="PWZ00690.1"/>
    </source>
</evidence>
<feature type="region of interest" description="Disordered" evidence="1">
    <location>
        <begin position="996"/>
        <end position="1108"/>
    </location>
</feature>
<feature type="region of interest" description="Disordered" evidence="1">
    <location>
        <begin position="580"/>
        <end position="612"/>
    </location>
</feature>
<gene>
    <name evidence="4" type="ORF">BCV70DRAFT_206122</name>
</gene>
<evidence type="ECO:0000259" key="3">
    <source>
        <dbReference type="Pfam" id="PF06011"/>
    </source>
</evidence>